<evidence type="ECO:0000256" key="2">
    <source>
        <dbReference type="PROSITE-ProRule" id="PRU00504"/>
    </source>
</evidence>
<reference evidence="3" key="1">
    <citation type="journal article" date="2019" name="bioRxiv">
        <title>The Genome of the Zebra Mussel, Dreissena polymorpha: A Resource for Invasive Species Research.</title>
        <authorList>
            <person name="McCartney M.A."/>
            <person name="Auch B."/>
            <person name="Kono T."/>
            <person name="Mallez S."/>
            <person name="Zhang Y."/>
            <person name="Obille A."/>
            <person name="Becker A."/>
            <person name="Abrahante J.E."/>
            <person name="Garbe J."/>
            <person name="Badalamenti J.P."/>
            <person name="Herman A."/>
            <person name="Mangelson H."/>
            <person name="Liachko I."/>
            <person name="Sullivan S."/>
            <person name="Sone E.D."/>
            <person name="Koren S."/>
            <person name="Silverstein K.A.T."/>
            <person name="Beckman K.B."/>
            <person name="Gohl D.M."/>
        </authorList>
    </citation>
    <scope>NUCLEOTIDE SEQUENCE</scope>
    <source>
        <strain evidence="3">Duluth1</strain>
        <tissue evidence="3">Whole animal</tissue>
    </source>
</reference>
<evidence type="ECO:0000313" key="3">
    <source>
        <dbReference type="EMBL" id="KAH3693673.1"/>
    </source>
</evidence>
<proteinExistence type="predicted"/>
<dbReference type="InterPro" id="IPR001258">
    <property type="entry name" value="NHL_repeat"/>
</dbReference>
<accession>A0A9D3Y4I7</accession>
<evidence type="ECO:0000256" key="1">
    <source>
        <dbReference type="ARBA" id="ARBA00022737"/>
    </source>
</evidence>
<sequence>MQGSIIFKAQIDIEQYLSKHESLGWIVESMQSLTLKMNPDQILTVKSKSEYSVRLSSDTYQTNQINGICCLPSGQVIVTDSNSSKVKLLDQHFYVSSHCDVSDRPWCISQITFSEIAVTCSNDVQFISVSNGQLLNGKRFQLYHGITCIRERCMLPHQLLCTINTLT</sequence>
<dbReference type="PROSITE" id="PS51125">
    <property type="entry name" value="NHL"/>
    <property type="match status" value="1"/>
</dbReference>
<name>A0A9D3Y4I7_DREPO</name>
<keyword evidence="4" id="KW-1185">Reference proteome</keyword>
<dbReference type="AlphaFoldDB" id="A0A9D3Y4I7"/>
<dbReference type="SUPFAM" id="SSF101898">
    <property type="entry name" value="NHL repeat"/>
    <property type="match status" value="1"/>
</dbReference>
<comment type="caution">
    <text evidence="3">The sequence shown here is derived from an EMBL/GenBank/DDBJ whole genome shotgun (WGS) entry which is preliminary data.</text>
</comment>
<reference evidence="3" key="2">
    <citation type="submission" date="2020-11" db="EMBL/GenBank/DDBJ databases">
        <authorList>
            <person name="McCartney M.A."/>
            <person name="Auch B."/>
            <person name="Kono T."/>
            <person name="Mallez S."/>
            <person name="Becker A."/>
            <person name="Gohl D.M."/>
            <person name="Silverstein K.A.T."/>
            <person name="Koren S."/>
            <person name="Bechman K.B."/>
            <person name="Herman A."/>
            <person name="Abrahante J.E."/>
            <person name="Garbe J."/>
        </authorList>
    </citation>
    <scope>NUCLEOTIDE SEQUENCE</scope>
    <source>
        <strain evidence="3">Duluth1</strain>
        <tissue evidence="3">Whole animal</tissue>
    </source>
</reference>
<protein>
    <submittedName>
        <fullName evidence="3">Uncharacterized protein</fullName>
    </submittedName>
</protein>
<dbReference type="Proteomes" id="UP000828390">
    <property type="component" value="Unassembled WGS sequence"/>
</dbReference>
<dbReference type="EMBL" id="JAIWYP010000016">
    <property type="protein sequence ID" value="KAH3693673.1"/>
    <property type="molecule type" value="Genomic_DNA"/>
</dbReference>
<evidence type="ECO:0000313" key="4">
    <source>
        <dbReference type="Proteomes" id="UP000828390"/>
    </source>
</evidence>
<feature type="repeat" description="NHL" evidence="2">
    <location>
        <begin position="49"/>
        <end position="92"/>
    </location>
</feature>
<keyword evidence="1" id="KW-0677">Repeat</keyword>
<gene>
    <name evidence="3" type="ORF">DPMN_081113</name>
</gene>
<organism evidence="3 4">
    <name type="scientific">Dreissena polymorpha</name>
    <name type="common">Zebra mussel</name>
    <name type="synonym">Mytilus polymorpha</name>
    <dbReference type="NCBI Taxonomy" id="45954"/>
    <lineage>
        <taxon>Eukaryota</taxon>
        <taxon>Metazoa</taxon>
        <taxon>Spiralia</taxon>
        <taxon>Lophotrochozoa</taxon>
        <taxon>Mollusca</taxon>
        <taxon>Bivalvia</taxon>
        <taxon>Autobranchia</taxon>
        <taxon>Heteroconchia</taxon>
        <taxon>Euheterodonta</taxon>
        <taxon>Imparidentia</taxon>
        <taxon>Neoheterodontei</taxon>
        <taxon>Myida</taxon>
        <taxon>Dreissenoidea</taxon>
        <taxon>Dreissenidae</taxon>
        <taxon>Dreissena</taxon>
    </lineage>
</organism>